<keyword evidence="2" id="KW-0436">Ligase</keyword>
<sequence>MPSPRVWVNGVEGPARPVIVAFMSKSLKRVKAALEAAGVEVDLREVGQARTAAEAADAVGCHIDQIAKSIIFRGEDSGQAVLFLTAGGNRVCSDKATALAGEPLGKADAKLIRAQTGFAIGGVAPVGHLNPIRAFADPRLLEFDLIWAAAGTPRHVFALKSSDLQQMTGAQVSDFTSQSKLM</sequence>
<dbReference type="PATRIC" id="fig|1461693.3.peg.365"/>
<dbReference type="Pfam" id="PF04073">
    <property type="entry name" value="tRNA_edit"/>
    <property type="match status" value="1"/>
</dbReference>
<dbReference type="EMBL" id="AQQY01000001">
    <property type="protein sequence ID" value="KCV83445.1"/>
    <property type="molecule type" value="Genomic_DNA"/>
</dbReference>
<dbReference type="GO" id="GO:0004812">
    <property type="term" value="F:aminoacyl-tRNA ligase activity"/>
    <property type="evidence" value="ECO:0007669"/>
    <property type="project" value="UniProtKB-KW"/>
</dbReference>
<dbReference type="CDD" id="cd04333">
    <property type="entry name" value="ProX_deacylase"/>
    <property type="match status" value="1"/>
</dbReference>
<evidence type="ECO:0000313" key="3">
    <source>
        <dbReference type="Proteomes" id="UP000024836"/>
    </source>
</evidence>
<dbReference type="eggNOG" id="COG2606">
    <property type="taxonomic scope" value="Bacteria"/>
</dbReference>
<dbReference type="Proteomes" id="UP000024836">
    <property type="component" value="Unassembled WGS sequence"/>
</dbReference>
<reference evidence="2 3" key="1">
    <citation type="submission" date="2013-04" db="EMBL/GenBank/DDBJ databases">
        <title>Shimia sp. 22II-S11-Z10 Genome Sequencing.</title>
        <authorList>
            <person name="Lai Q."/>
            <person name="Li G."/>
            <person name="Shao Z."/>
        </authorList>
    </citation>
    <scope>NUCLEOTIDE SEQUENCE [LARGE SCALE GENOMIC DNA]</scope>
    <source>
        <strain evidence="3">22II-S11-Z10</strain>
    </source>
</reference>
<keyword evidence="3" id="KW-1185">Reference proteome</keyword>
<keyword evidence="2" id="KW-0030">Aminoacyl-tRNA synthetase</keyword>
<evidence type="ECO:0000313" key="2">
    <source>
        <dbReference type="EMBL" id="KCV83445.1"/>
    </source>
</evidence>
<proteinExistence type="predicted"/>
<dbReference type="InterPro" id="IPR007214">
    <property type="entry name" value="YbaK/aa-tRNA-synth-assoc-dom"/>
</dbReference>
<dbReference type="Gene3D" id="3.90.960.10">
    <property type="entry name" value="YbaK/aminoacyl-tRNA synthetase-associated domain"/>
    <property type="match status" value="1"/>
</dbReference>
<dbReference type="STRING" id="1461693.ATO10_01755"/>
<dbReference type="PANTHER" id="PTHR30411:SF1">
    <property type="entry name" value="CYTOPLASMIC PROTEIN"/>
    <property type="match status" value="1"/>
</dbReference>
<dbReference type="PANTHER" id="PTHR30411">
    <property type="entry name" value="CYTOPLASMIC PROTEIN"/>
    <property type="match status" value="1"/>
</dbReference>
<organism evidence="2 3">
    <name type="scientific">Actibacterium atlanticum</name>
    <dbReference type="NCBI Taxonomy" id="1461693"/>
    <lineage>
        <taxon>Bacteria</taxon>
        <taxon>Pseudomonadati</taxon>
        <taxon>Pseudomonadota</taxon>
        <taxon>Alphaproteobacteria</taxon>
        <taxon>Rhodobacterales</taxon>
        <taxon>Roseobacteraceae</taxon>
        <taxon>Actibacterium</taxon>
    </lineage>
</organism>
<dbReference type="AlphaFoldDB" id="A0A058ZQB3"/>
<name>A0A058ZQB3_9RHOB</name>
<feature type="domain" description="YbaK/aminoacyl-tRNA synthetase-associated" evidence="1">
    <location>
        <begin position="48"/>
        <end position="166"/>
    </location>
</feature>
<comment type="caution">
    <text evidence="2">The sequence shown here is derived from an EMBL/GenBank/DDBJ whole genome shotgun (WGS) entry which is preliminary data.</text>
</comment>
<accession>A0A058ZQB3</accession>
<protein>
    <submittedName>
        <fullName evidence="2">Prolyl-tRNA synthetase</fullName>
    </submittedName>
</protein>
<gene>
    <name evidence="2" type="ORF">ATO10_01755</name>
</gene>
<dbReference type="GO" id="GO:0002161">
    <property type="term" value="F:aminoacyl-tRNA deacylase activity"/>
    <property type="evidence" value="ECO:0007669"/>
    <property type="project" value="InterPro"/>
</dbReference>
<evidence type="ECO:0000259" key="1">
    <source>
        <dbReference type="Pfam" id="PF04073"/>
    </source>
</evidence>
<dbReference type="SUPFAM" id="SSF55826">
    <property type="entry name" value="YbaK/ProRS associated domain"/>
    <property type="match status" value="1"/>
</dbReference>
<dbReference type="InterPro" id="IPR036754">
    <property type="entry name" value="YbaK/aa-tRNA-synt-asso_dom_sf"/>
</dbReference>